<evidence type="ECO:0000313" key="2">
    <source>
        <dbReference type="EMBL" id="MBE9608560.1"/>
    </source>
</evidence>
<dbReference type="AlphaFoldDB" id="A0A8J7FGA6"/>
<keyword evidence="3" id="KW-1185">Reference proteome</keyword>
<evidence type="ECO:0000313" key="3">
    <source>
        <dbReference type="Proteomes" id="UP000604481"/>
    </source>
</evidence>
<name>A0A8J7FGA6_9NEIS</name>
<feature type="transmembrane region" description="Helical" evidence="1">
    <location>
        <begin position="12"/>
        <end position="32"/>
    </location>
</feature>
<protein>
    <submittedName>
        <fullName evidence="2">Uncharacterized protein</fullName>
    </submittedName>
</protein>
<reference evidence="2 3" key="1">
    <citation type="submission" date="2020-10" db="EMBL/GenBank/DDBJ databases">
        <title>The genome sequence of Chitinilyticum litopenaei 4Y14.</title>
        <authorList>
            <person name="Liu Y."/>
        </authorList>
    </citation>
    <scope>NUCLEOTIDE SEQUENCE [LARGE SCALE GENOMIC DNA]</scope>
    <source>
        <strain evidence="2 3">4Y14</strain>
    </source>
</reference>
<evidence type="ECO:0000256" key="1">
    <source>
        <dbReference type="SAM" id="Phobius"/>
    </source>
</evidence>
<accession>A0A8J7FGA6</accession>
<keyword evidence="1" id="KW-1133">Transmembrane helix</keyword>
<keyword evidence="1" id="KW-0812">Transmembrane</keyword>
<organism evidence="2 3">
    <name type="scientific">Chitinilyticum piscinae</name>
    <dbReference type="NCBI Taxonomy" id="2866724"/>
    <lineage>
        <taxon>Bacteria</taxon>
        <taxon>Pseudomonadati</taxon>
        <taxon>Pseudomonadota</taxon>
        <taxon>Betaproteobacteria</taxon>
        <taxon>Neisseriales</taxon>
        <taxon>Chitinibacteraceae</taxon>
        <taxon>Chitinilyticum</taxon>
    </lineage>
</organism>
<proteinExistence type="predicted"/>
<gene>
    <name evidence="2" type="ORF">INR99_04290</name>
</gene>
<dbReference type="Proteomes" id="UP000604481">
    <property type="component" value="Unassembled WGS sequence"/>
</dbReference>
<dbReference type="EMBL" id="JADFUA010000002">
    <property type="protein sequence ID" value="MBE9608560.1"/>
    <property type="molecule type" value="Genomic_DNA"/>
</dbReference>
<feature type="transmembrane region" description="Helical" evidence="1">
    <location>
        <begin position="38"/>
        <end position="56"/>
    </location>
</feature>
<dbReference type="RefSeq" id="WP_194115077.1">
    <property type="nucleotide sequence ID" value="NZ_JADFUA010000002.1"/>
</dbReference>
<keyword evidence="1" id="KW-0472">Membrane</keyword>
<comment type="caution">
    <text evidence="2">The sequence shown here is derived from an EMBL/GenBank/DDBJ whole genome shotgun (WGS) entry which is preliminary data.</text>
</comment>
<sequence>MMTAAGYQRIERLCRCTMHLPLLVAWGCLIWRPVFWLGLGGFVFSFLPYLLVYNTLVRGYLYRRIQPPPDDSASGRH</sequence>